<evidence type="ECO:0000259" key="5">
    <source>
        <dbReference type="PROSITE" id="PS50893"/>
    </source>
</evidence>
<dbReference type="Proteomes" id="UP001501746">
    <property type="component" value="Unassembled WGS sequence"/>
</dbReference>
<dbReference type="PROSITE" id="PS50893">
    <property type="entry name" value="ABC_TRANSPORTER_2"/>
    <property type="match status" value="1"/>
</dbReference>
<dbReference type="SMART" id="SM00382">
    <property type="entry name" value="AAA"/>
    <property type="match status" value="1"/>
</dbReference>
<dbReference type="PROSITE" id="PS00211">
    <property type="entry name" value="ABC_TRANSPORTER_1"/>
    <property type="match status" value="1"/>
</dbReference>
<dbReference type="InterPro" id="IPR003439">
    <property type="entry name" value="ABC_transporter-like_ATP-bd"/>
</dbReference>
<proteinExistence type="inferred from homology"/>
<comment type="caution">
    <text evidence="6">The sequence shown here is derived from an EMBL/GenBank/DDBJ whole genome shotgun (WGS) entry which is preliminary data.</text>
</comment>
<feature type="domain" description="ABC transporter" evidence="5">
    <location>
        <begin position="11"/>
        <end position="209"/>
    </location>
</feature>
<sequence>MTRVHATTPLARAIRLDVDLDGHPVLRDVSLSVRAGAVTVVVGPNGAGKSTLLETIAGLHRPRAGRVELAFPGEVALVPQRSAISTRLPVTVGELAAMGRWRRTGALRRLGRDDRAIVSASLEAVGIADLRRRPVAALSGGQRQRALLAQGLARRARLLLLDEPMNALDDESRSAVNAAIQTAVSGGTGVVVVTHALDELDRFDAVIRLP</sequence>
<dbReference type="InterPro" id="IPR047748">
    <property type="entry name" value="AztA-like"/>
</dbReference>
<protein>
    <submittedName>
        <fullName evidence="6">Metal ABC transporter ATP-binding protein</fullName>
    </submittedName>
</protein>
<comment type="similarity">
    <text evidence="1">Belongs to the ABC transporter superfamily.</text>
</comment>
<gene>
    <name evidence="6" type="ORF">GCM10009750_17530</name>
</gene>
<evidence type="ECO:0000256" key="4">
    <source>
        <dbReference type="ARBA" id="ARBA00022840"/>
    </source>
</evidence>
<keyword evidence="4 6" id="KW-0067">ATP-binding</keyword>
<accession>A0ABN2MNZ0</accession>
<dbReference type="SUPFAM" id="SSF52540">
    <property type="entry name" value="P-loop containing nucleoside triphosphate hydrolases"/>
    <property type="match status" value="1"/>
</dbReference>
<dbReference type="EMBL" id="BAAANK010000004">
    <property type="protein sequence ID" value="GAA1833727.1"/>
    <property type="molecule type" value="Genomic_DNA"/>
</dbReference>
<dbReference type="InterPro" id="IPR003593">
    <property type="entry name" value="AAA+_ATPase"/>
</dbReference>
<dbReference type="PANTHER" id="PTHR42734:SF5">
    <property type="entry name" value="IRON TRANSPORT SYSTEM ATP-BINDING PROTEIN HI_0361-RELATED"/>
    <property type="match status" value="1"/>
</dbReference>
<dbReference type="NCBIfam" id="NF040873">
    <property type="entry name" value="AztA"/>
    <property type="match status" value="1"/>
</dbReference>
<evidence type="ECO:0000256" key="1">
    <source>
        <dbReference type="ARBA" id="ARBA00005417"/>
    </source>
</evidence>
<dbReference type="GO" id="GO:0005524">
    <property type="term" value="F:ATP binding"/>
    <property type="evidence" value="ECO:0007669"/>
    <property type="project" value="UniProtKB-KW"/>
</dbReference>
<organism evidence="6 7">
    <name type="scientific">Agromyces salentinus</name>
    <dbReference type="NCBI Taxonomy" id="269421"/>
    <lineage>
        <taxon>Bacteria</taxon>
        <taxon>Bacillati</taxon>
        <taxon>Actinomycetota</taxon>
        <taxon>Actinomycetes</taxon>
        <taxon>Micrococcales</taxon>
        <taxon>Microbacteriaceae</taxon>
        <taxon>Agromyces</taxon>
    </lineage>
</organism>
<evidence type="ECO:0000313" key="6">
    <source>
        <dbReference type="EMBL" id="GAA1833727.1"/>
    </source>
</evidence>
<dbReference type="InterPro" id="IPR027417">
    <property type="entry name" value="P-loop_NTPase"/>
</dbReference>
<dbReference type="InterPro" id="IPR017871">
    <property type="entry name" value="ABC_transporter-like_CS"/>
</dbReference>
<name>A0ABN2MNZ0_9MICO</name>
<dbReference type="Gene3D" id="3.40.50.300">
    <property type="entry name" value="P-loop containing nucleotide triphosphate hydrolases"/>
    <property type="match status" value="1"/>
</dbReference>
<keyword evidence="7" id="KW-1185">Reference proteome</keyword>
<dbReference type="Pfam" id="PF00005">
    <property type="entry name" value="ABC_tran"/>
    <property type="match status" value="1"/>
</dbReference>
<dbReference type="InterPro" id="IPR050153">
    <property type="entry name" value="Metal_Ion_Import_ABC"/>
</dbReference>
<keyword evidence="3" id="KW-0547">Nucleotide-binding</keyword>
<evidence type="ECO:0000256" key="3">
    <source>
        <dbReference type="ARBA" id="ARBA00022741"/>
    </source>
</evidence>
<evidence type="ECO:0000256" key="2">
    <source>
        <dbReference type="ARBA" id="ARBA00022448"/>
    </source>
</evidence>
<evidence type="ECO:0000313" key="7">
    <source>
        <dbReference type="Proteomes" id="UP001501746"/>
    </source>
</evidence>
<keyword evidence="2" id="KW-0813">Transport</keyword>
<reference evidence="6 7" key="1">
    <citation type="journal article" date="2019" name="Int. J. Syst. Evol. Microbiol.">
        <title>The Global Catalogue of Microorganisms (GCM) 10K type strain sequencing project: providing services to taxonomists for standard genome sequencing and annotation.</title>
        <authorList>
            <consortium name="The Broad Institute Genomics Platform"/>
            <consortium name="The Broad Institute Genome Sequencing Center for Infectious Disease"/>
            <person name="Wu L."/>
            <person name="Ma J."/>
        </authorList>
    </citation>
    <scope>NUCLEOTIDE SEQUENCE [LARGE SCALE GENOMIC DNA]</scope>
    <source>
        <strain evidence="6 7">JCM 14323</strain>
    </source>
</reference>
<dbReference type="PANTHER" id="PTHR42734">
    <property type="entry name" value="METAL TRANSPORT SYSTEM ATP-BINDING PROTEIN TM_0124-RELATED"/>
    <property type="match status" value="1"/>
</dbReference>